<dbReference type="EMBL" id="SWAD01000114">
    <property type="protein sequence ID" value="TMQ75172.1"/>
    <property type="molecule type" value="Genomic_DNA"/>
</dbReference>
<organism evidence="1 2">
    <name type="scientific">Candidatus Accumulibacter phosphatis</name>
    <dbReference type="NCBI Taxonomy" id="327160"/>
    <lineage>
        <taxon>Bacteria</taxon>
        <taxon>Pseudomonadati</taxon>
        <taxon>Pseudomonadota</taxon>
        <taxon>Betaproteobacteria</taxon>
        <taxon>Candidatus Accumulibacter</taxon>
    </lineage>
</organism>
<dbReference type="AlphaFoldDB" id="A0A5S4EIM0"/>
<comment type="caution">
    <text evidence="1">The sequence shown here is derived from an EMBL/GenBank/DDBJ whole genome shotgun (WGS) entry which is preliminary data.</text>
</comment>
<accession>A0A5S4EIM0</accession>
<keyword evidence="2" id="KW-1185">Reference proteome</keyword>
<proteinExistence type="predicted"/>
<name>A0A5S4EIM0_9PROT</name>
<reference evidence="1 2" key="1">
    <citation type="submission" date="2019-04" db="EMBL/GenBank/DDBJ databases">
        <title>A novel phosphate-accumulating bacterium identified in bioreactor for phosphate removal from wastewater.</title>
        <authorList>
            <person name="Kotlyarov R.Y."/>
            <person name="Beletsky A.V."/>
            <person name="Kallistova A.Y."/>
            <person name="Dorofeev A.G."/>
            <person name="Nikolaev Y.Y."/>
            <person name="Pimenov N.V."/>
            <person name="Ravin N.V."/>
            <person name="Mardanov A.V."/>
        </authorList>
    </citation>
    <scope>NUCLEOTIDE SEQUENCE [LARGE SCALE GENOMIC DNA]</scope>
    <source>
        <strain evidence="1 2">Bin19</strain>
    </source>
</reference>
<sequence length="57" mass="6328">MPAGPGIIDMLANAALYFGALRMLARQDLPPASPLFRLPADSLNHQRHLMPVHQWPI</sequence>
<evidence type="ECO:0000313" key="2">
    <source>
        <dbReference type="Proteomes" id="UP000306324"/>
    </source>
</evidence>
<evidence type="ECO:0000313" key="1">
    <source>
        <dbReference type="EMBL" id="TMQ75172.1"/>
    </source>
</evidence>
<gene>
    <name evidence="1" type="ORF">ACCUM_1892</name>
</gene>
<protein>
    <submittedName>
        <fullName evidence="1">Uncharacterized protein</fullName>
    </submittedName>
</protein>
<dbReference type="Proteomes" id="UP000306324">
    <property type="component" value="Unassembled WGS sequence"/>
</dbReference>